<evidence type="ECO:0000313" key="2">
    <source>
        <dbReference type="EMBL" id="STR00122.1"/>
    </source>
</evidence>
<dbReference type="InterPro" id="IPR001041">
    <property type="entry name" value="2Fe-2S_ferredoxin-type"/>
</dbReference>
<feature type="domain" description="2Fe-2S ferredoxin-type" evidence="1">
    <location>
        <begin position="1"/>
        <end position="85"/>
    </location>
</feature>
<sequence>MPLISTHDTTFPLQEGETLLEGLERTGHEIEYQCRSGYCGFCRVRILSGRVSYADLPLAFIAPGEILTCCCRVTENITIDCRKRIEEPDLFSGDLFDGNGS</sequence>
<dbReference type="GO" id="GO:0051536">
    <property type="term" value="F:iron-sulfur cluster binding"/>
    <property type="evidence" value="ECO:0007669"/>
    <property type="project" value="InterPro"/>
</dbReference>
<dbReference type="EMBL" id="UGJJ01000001">
    <property type="protein sequence ID" value="STR00122.1"/>
    <property type="molecule type" value="Genomic_DNA"/>
</dbReference>
<proteinExistence type="predicted"/>
<dbReference type="PROSITE" id="PS51085">
    <property type="entry name" value="2FE2S_FER_2"/>
    <property type="match status" value="1"/>
</dbReference>
<name>A0A377QYQ1_9NEIS</name>
<keyword evidence="3" id="KW-1185">Reference proteome</keyword>
<reference evidence="2 3" key="1">
    <citation type="submission" date="2018-06" db="EMBL/GenBank/DDBJ databases">
        <authorList>
            <consortium name="Pathogen Informatics"/>
            <person name="Doyle S."/>
        </authorList>
    </citation>
    <scope>NUCLEOTIDE SEQUENCE [LARGE SCALE GENOMIC DNA]</scope>
    <source>
        <strain evidence="2 3">NCTC13336</strain>
    </source>
</reference>
<protein>
    <submittedName>
        <fullName evidence="2">Ferredoxin I</fullName>
    </submittedName>
</protein>
<dbReference type="CDD" id="cd00207">
    <property type="entry name" value="fer2"/>
    <property type="match status" value="1"/>
</dbReference>
<dbReference type="AlphaFoldDB" id="A0A377QYQ1"/>
<dbReference type="RefSeq" id="WP_115307440.1">
    <property type="nucleotide sequence ID" value="NZ_UGJJ01000001.1"/>
</dbReference>
<evidence type="ECO:0000259" key="1">
    <source>
        <dbReference type="PROSITE" id="PS51085"/>
    </source>
</evidence>
<dbReference type="InterPro" id="IPR036010">
    <property type="entry name" value="2Fe-2S_ferredoxin-like_sf"/>
</dbReference>
<gene>
    <name evidence="2" type="primary">petF1</name>
    <name evidence="2" type="ORF">NCTC13336_00319</name>
</gene>
<dbReference type="Gene3D" id="3.10.20.30">
    <property type="match status" value="1"/>
</dbReference>
<accession>A0A377QYQ1</accession>
<dbReference type="SUPFAM" id="SSF54292">
    <property type="entry name" value="2Fe-2S ferredoxin-like"/>
    <property type="match status" value="1"/>
</dbReference>
<dbReference type="InterPro" id="IPR012675">
    <property type="entry name" value="Beta-grasp_dom_sf"/>
</dbReference>
<dbReference type="Proteomes" id="UP000254293">
    <property type="component" value="Unassembled WGS sequence"/>
</dbReference>
<organism evidence="2 3">
    <name type="scientific">Kingella potus</name>
    <dbReference type="NCBI Taxonomy" id="265175"/>
    <lineage>
        <taxon>Bacteria</taxon>
        <taxon>Pseudomonadati</taxon>
        <taxon>Pseudomonadota</taxon>
        <taxon>Betaproteobacteria</taxon>
        <taxon>Neisseriales</taxon>
        <taxon>Neisseriaceae</taxon>
        <taxon>Kingella</taxon>
    </lineage>
</organism>
<evidence type="ECO:0000313" key="3">
    <source>
        <dbReference type="Proteomes" id="UP000254293"/>
    </source>
</evidence>
<dbReference type="NCBIfam" id="NF007985">
    <property type="entry name" value="PRK10713.1"/>
    <property type="match status" value="1"/>
</dbReference>
<dbReference type="Pfam" id="PF00111">
    <property type="entry name" value="Fer2"/>
    <property type="match status" value="1"/>
</dbReference>
<dbReference type="OrthoDB" id="370747at2"/>